<accession>H3GZU6</accession>
<keyword evidence="8" id="KW-0539">Nucleus</keyword>
<proteinExistence type="predicted"/>
<keyword evidence="5" id="KW-0963">Cytoplasm</keyword>
<name>H3GZU6_PHYRM</name>
<evidence type="ECO:0000256" key="5">
    <source>
        <dbReference type="ARBA" id="ARBA00022490"/>
    </source>
</evidence>
<evidence type="ECO:0000256" key="1">
    <source>
        <dbReference type="ARBA" id="ARBA00004123"/>
    </source>
</evidence>
<dbReference type="Proteomes" id="UP000005238">
    <property type="component" value="Unassembled WGS sequence"/>
</dbReference>
<evidence type="ECO:0000256" key="3">
    <source>
        <dbReference type="ARBA" id="ARBA00011914"/>
    </source>
</evidence>
<dbReference type="GO" id="GO:0018025">
    <property type="term" value="F:calmodulin-lysine N-methyltransferase activity"/>
    <property type="evidence" value="ECO:0000318"/>
    <property type="project" value="GO_Central"/>
</dbReference>
<dbReference type="VEuPathDB" id="FungiDB:KRP23_14637"/>
<comment type="subcellular location">
    <subcellularLocation>
        <location evidence="2">Cytoplasm</location>
    </subcellularLocation>
    <subcellularLocation>
        <location evidence="1">Nucleus</location>
    </subcellularLocation>
</comment>
<protein>
    <recommendedName>
        <fullName evidence="4">Calmodulin-lysine N-methyltransferase</fullName>
        <ecNumber evidence="3">2.1.1.60</ecNumber>
    </recommendedName>
</protein>
<sequence length="356" mass="39415">MASSTQSDKTKRHWRVLRNALLRSTSSGPPSSPADATGSATASSIATEFFPLYLARPVDTAQVQIRSPAQENFAWMAYDLSAASNKHTGRLSATVYVHEKRKDVKRVSIAELLSHKVNEGVDNTGNIRTWPSEQILLSYMLSSGVCSQVQRRGSEDGAPLPISCCELGSGMAGLASLGLLACATTDLERVVVTDGNPLSIKNLQLCVEENKMKNAFSSRTHGTDIAAELLRWDRNVTLREDLQQHFDLVFASDCLFFEEFHEDLAHTIKGLLRRGSGRCLLLQPSRNGSMERFCVIAEHQGFTVHRSESYDPEIVRKHAQYQQTRPDYVPNVHFPVLLTLTLGDTAANRRSATPSW</sequence>
<evidence type="ECO:0000313" key="10">
    <source>
        <dbReference type="Proteomes" id="UP000005238"/>
    </source>
</evidence>
<evidence type="ECO:0000256" key="4">
    <source>
        <dbReference type="ARBA" id="ARBA00020594"/>
    </source>
</evidence>
<evidence type="ECO:0000313" key="9">
    <source>
        <dbReference type="EnsemblProtists" id="Phyra83365"/>
    </source>
</evidence>
<keyword evidence="7" id="KW-0808">Transferase</keyword>
<dbReference type="SUPFAM" id="SSF53335">
    <property type="entry name" value="S-adenosyl-L-methionine-dependent methyltransferases"/>
    <property type="match status" value="1"/>
</dbReference>
<dbReference type="InterPro" id="IPR025800">
    <property type="entry name" value="CaM-Lys-N-MeTrfase"/>
</dbReference>
<dbReference type="GO" id="GO:0032259">
    <property type="term" value="P:methylation"/>
    <property type="evidence" value="ECO:0007669"/>
    <property type="project" value="UniProtKB-KW"/>
</dbReference>
<dbReference type="EnsemblProtists" id="Phyra83365">
    <property type="protein sequence ID" value="Phyra83365"/>
    <property type="gene ID" value="Phyra83365"/>
</dbReference>
<keyword evidence="10" id="KW-1185">Reference proteome</keyword>
<dbReference type="InterPro" id="IPR029063">
    <property type="entry name" value="SAM-dependent_MTases_sf"/>
</dbReference>
<dbReference type="STRING" id="164328.H3GZU6"/>
<evidence type="ECO:0000256" key="6">
    <source>
        <dbReference type="ARBA" id="ARBA00022603"/>
    </source>
</evidence>
<dbReference type="EC" id="2.1.1.60" evidence="3"/>
<dbReference type="EMBL" id="DS566084">
    <property type="status" value="NOT_ANNOTATED_CDS"/>
    <property type="molecule type" value="Genomic_DNA"/>
</dbReference>
<dbReference type="AlphaFoldDB" id="H3GZU6"/>
<dbReference type="VEuPathDB" id="FungiDB:KRP22_15224"/>
<dbReference type="Pfam" id="PF10294">
    <property type="entry name" value="Methyltransf_16"/>
    <property type="match status" value="1"/>
</dbReference>
<dbReference type="InParanoid" id="H3GZU6"/>
<dbReference type="InterPro" id="IPR019410">
    <property type="entry name" value="Methyltransf_16"/>
</dbReference>
<dbReference type="PANTHER" id="PTHR13539">
    <property type="entry name" value="CALMODULIN-LYSINE N-METHYLTRANSFERASE"/>
    <property type="match status" value="1"/>
</dbReference>
<evidence type="ECO:0000256" key="7">
    <source>
        <dbReference type="ARBA" id="ARBA00022679"/>
    </source>
</evidence>
<dbReference type="OMA" id="WYYLAPQ"/>
<dbReference type="GO" id="GO:0005634">
    <property type="term" value="C:nucleus"/>
    <property type="evidence" value="ECO:0007669"/>
    <property type="project" value="UniProtKB-SubCell"/>
</dbReference>
<reference evidence="9" key="2">
    <citation type="submission" date="2015-06" db="UniProtKB">
        <authorList>
            <consortium name="EnsemblProtists"/>
        </authorList>
    </citation>
    <scope>IDENTIFICATION</scope>
    <source>
        <strain evidence="9">Pr102</strain>
    </source>
</reference>
<dbReference type="GO" id="GO:0005737">
    <property type="term" value="C:cytoplasm"/>
    <property type="evidence" value="ECO:0007669"/>
    <property type="project" value="UniProtKB-SubCell"/>
</dbReference>
<dbReference type="eggNOG" id="KOG3201">
    <property type="taxonomic scope" value="Eukaryota"/>
</dbReference>
<reference evidence="10" key="1">
    <citation type="journal article" date="2006" name="Science">
        <title>Phytophthora genome sequences uncover evolutionary origins and mechanisms of pathogenesis.</title>
        <authorList>
            <person name="Tyler B.M."/>
            <person name="Tripathy S."/>
            <person name="Zhang X."/>
            <person name="Dehal P."/>
            <person name="Jiang R.H."/>
            <person name="Aerts A."/>
            <person name="Arredondo F.D."/>
            <person name="Baxter L."/>
            <person name="Bensasson D."/>
            <person name="Beynon J.L."/>
            <person name="Chapman J."/>
            <person name="Damasceno C.M."/>
            <person name="Dorrance A.E."/>
            <person name="Dou D."/>
            <person name="Dickerman A.W."/>
            <person name="Dubchak I.L."/>
            <person name="Garbelotto M."/>
            <person name="Gijzen M."/>
            <person name="Gordon S.G."/>
            <person name="Govers F."/>
            <person name="Grunwald N.J."/>
            <person name="Huang W."/>
            <person name="Ivors K.L."/>
            <person name="Jones R.W."/>
            <person name="Kamoun S."/>
            <person name="Krampis K."/>
            <person name="Lamour K.H."/>
            <person name="Lee M.K."/>
            <person name="McDonald W.H."/>
            <person name="Medina M."/>
            <person name="Meijer H.J."/>
            <person name="Nordberg E.K."/>
            <person name="Maclean D.J."/>
            <person name="Ospina-Giraldo M.D."/>
            <person name="Morris P.F."/>
            <person name="Phuntumart V."/>
            <person name="Putnam N.H."/>
            <person name="Rash S."/>
            <person name="Rose J.K."/>
            <person name="Sakihama Y."/>
            <person name="Salamov A.A."/>
            <person name="Savidor A."/>
            <person name="Scheuring C.F."/>
            <person name="Smith B.M."/>
            <person name="Sobral B.W."/>
            <person name="Terry A."/>
            <person name="Torto-Alalibo T.A."/>
            <person name="Win J."/>
            <person name="Xu Z."/>
            <person name="Zhang H."/>
            <person name="Grigoriev I.V."/>
            <person name="Rokhsar D.S."/>
            <person name="Boore J.L."/>
        </authorList>
    </citation>
    <scope>NUCLEOTIDE SEQUENCE [LARGE SCALE GENOMIC DNA]</scope>
    <source>
        <strain evidence="10">Pr102</strain>
    </source>
</reference>
<evidence type="ECO:0000256" key="8">
    <source>
        <dbReference type="ARBA" id="ARBA00023242"/>
    </source>
</evidence>
<dbReference type="HOGENOM" id="CLU_057006_2_0_1"/>
<organism evidence="9 10">
    <name type="scientific">Phytophthora ramorum</name>
    <name type="common">Sudden oak death agent</name>
    <dbReference type="NCBI Taxonomy" id="164328"/>
    <lineage>
        <taxon>Eukaryota</taxon>
        <taxon>Sar</taxon>
        <taxon>Stramenopiles</taxon>
        <taxon>Oomycota</taxon>
        <taxon>Peronosporomycetes</taxon>
        <taxon>Peronosporales</taxon>
        <taxon>Peronosporaceae</taxon>
        <taxon>Phytophthora</taxon>
    </lineage>
</organism>
<keyword evidence="6" id="KW-0489">Methyltransferase</keyword>
<evidence type="ECO:0000256" key="2">
    <source>
        <dbReference type="ARBA" id="ARBA00004496"/>
    </source>
</evidence>
<dbReference type="Gene3D" id="3.40.50.150">
    <property type="entry name" value="Vaccinia Virus protein VP39"/>
    <property type="match status" value="1"/>
</dbReference>
<dbReference type="PANTHER" id="PTHR13539:SF3">
    <property type="entry name" value="CALMODULIN-LYSINE N-METHYLTRANSFERASE"/>
    <property type="match status" value="1"/>
</dbReference>